<feature type="domain" description="UDP-glucose/GDP-mannose dehydrogenase C-terminal" evidence="5">
    <location>
        <begin position="313"/>
        <end position="413"/>
    </location>
</feature>
<dbReference type="GO" id="GO:0016616">
    <property type="term" value="F:oxidoreductase activity, acting on the CH-OH group of donors, NAD or NADP as acceptor"/>
    <property type="evidence" value="ECO:0007669"/>
    <property type="project" value="InterPro"/>
</dbReference>
<dbReference type="Gene3D" id="3.40.50.720">
    <property type="entry name" value="NAD(P)-binding Rossmann-like Domain"/>
    <property type="match status" value="2"/>
</dbReference>
<gene>
    <name evidence="6" type="ORF">NIES806_29750</name>
</gene>
<accession>A0A1Z4V5Y8</accession>
<evidence type="ECO:0000259" key="5">
    <source>
        <dbReference type="SMART" id="SM00984"/>
    </source>
</evidence>
<dbReference type="SUPFAM" id="SSF51735">
    <property type="entry name" value="NAD(P)-binding Rossmann-fold domains"/>
    <property type="match status" value="1"/>
</dbReference>
<dbReference type="Pfam" id="PF03720">
    <property type="entry name" value="UDPG_MGDP_dh_C"/>
    <property type="match status" value="1"/>
</dbReference>
<dbReference type="GO" id="GO:0051287">
    <property type="term" value="F:NAD binding"/>
    <property type="evidence" value="ECO:0007669"/>
    <property type="project" value="InterPro"/>
</dbReference>
<dbReference type="EMBL" id="AP018316">
    <property type="protein sequence ID" value="BAZ86759.1"/>
    <property type="molecule type" value="Genomic_DNA"/>
</dbReference>
<dbReference type="OrthoDB" id="9803238at2"/>
<evidence type="ECO:0000256" key="1">
    <source>
        <dbReference type="ARBA" id="ARBA00006601"/>
    </source>
</evidence>
<dbReference type="InterPro" id="IPR036220">
    <property type="entry name" value="UDP-Glc/GDP-Man_DH_C_sf"/>
</dbReference>
<dbReference type="InterPro" id="IPR014026">
    <property type="entry name" value="UDP-Glc/GDP-Man_DH_dimer"/>
</dbReference>
<dbReference type="InterPro" id="IPR001732">
    <property type="entry name" value="UDP-Glc/GDP-Man_DH_N"/>
</dbReference>
<keyword evidence="7" id="KW-1185">Reference proteome</keyword>
<dbReference type="AlphaFoldDB" id="A0A1Z4V5Y8"/>
<evidence type="ECO:0000256" key="2">
    <source>
        <dbReference type="ARBA" id="ARBA00023002"/>
    </source>
</evidence>
<evidence type="ECO:0000313" key="6">
    <source>
        <dbReference type="EMBL" id="BAZ86759.1"/>
    </source>
</evidence>
<dbReference type="Pfam" id="PF00984">
    <property type="entry name" value="UDPG_MGDP_dh"/>
    <property type="match status" value="1"/>
</dbReference>
<keyword evidence="2" id="KW-0560">Oxidoreductase</keyword>
<protein>
    <submittedName>
        <fullName evidence="6">UDP-glucose/GDP-mannose dehydrogenase</fullName>
    </submittedName>
</protein>
<dbReference type="SUPFAM" id="SSF52413">
    <property type="entry name" value="UDP-glucose/GDP-mannose dehydrogenase C-terminal domain"/>
    <property type="match status" value="1"/>
</dbReference>
<dbReference type="InterPro" id="IPR036291">
    <property type="entry name" value="NAD(P)-bd_dom_sf"/>
</dbReference>
<dbReference type="PIRSF" id="PIRSF000124">
    <property type="entry name" value="UDPglc_GDPman_dh"/>
    <property type="match status" value="1"/>
</dbReference>
<dbReference type="RefSeq" id="WP_096671564.1">
    <property type="nucleotide sequence ID" value="NZ_AP018316.1"/>
</dbReference>
<keyword evidence="3" id="KW-0520">NAD</keyword>
<reference evidence="6 7" key="1">
    <citation type="submission" date="2017-06" db="EMBL/GenBank/DDBJ databases">
        <title>Genome sequencing of cyanobaciteial culture collection at National Institute for Environmental Studies (NIES).</title>
        <authorList>
            <person name="Hirose Y."/>
            <person name="Shimura Y."/>
            <person name="Fujisawa T."/>
            <person name="Nakamura Y."/>
            <person name="Kawachi M."/>
        </authorList>
    </citation>
    <scope>NUCLEOTIDE SEQUENCE [LARGE SCALE GENOMIC DNA]</scope>
    <source>
        <strain evidence="6 7">NIES-806</strain>
    </source>
</reference>
<evidence type="ECO:0000256" key="3">
    <source>
        <dbReference type="ARBA" id="ARBA00023027"/>
    </source>
</evidence>
<dbReference type="NCBIfam" id="TIGR03026">
    <property type="entry name" value="NDP-sugDHase"/>
    <property type="match status" value="1"/>
</dbReference>
<evidence type="ECO:0000313" key="7">
    <source>
        <dbReference type="Proteomes" id="UP000218702"/>
    </source>
</evidence>
<dbReference type="InterPro" id="IPR028359">
    <property type="entry name" value="UDP_ManNAc/GlcNAc_DH"/>
</dbReference>
<dbReference type="InterPro" id="IPR014027">
    <property type="entry name" value="UDP-Glc/GDP-Man_DH_C"/>
</dbReference>
<sequence>MNQIAVIGLGYVGLPVALAIAKKFANTVGFDINQQKIAALNQGIDSTGEVSSDELKNTSLQITCETIDLADCNFFIVAVPTPIDDNRVPDLTPLIKASETIGKVLKKGDVVVYESTVYPGVTEEICGSVLARVSDLKQGVDFKLGYSPERINPGDKTHTLEKIVKIVAGEDPETLEQIANVYGAVVDAGIYRAQSIKVAEAAKVIENTQRDLNIALMNELAIICDRLNIRTRDVLAAAGTKWNFLPFTPGLVGGHCIGVDPYYLTAKAQQVGYYPQVILAGRRINDNMGQFLGSRLVKLLVEANVTIKNARVGILGLTFKENVPDLRNSRVPDIIHELQQFGISPIVHDSLAENSHAVHEYGIQLSDWKELTYLDALILAVPHQEYLEMPAERLFAHIRPGGIFMDIKSIFEPADVPVNINYWSL</sequence>
<dbReference type="KEGG" id="dcm:NIES806_29750"/>
<dbReference type="SMART" id="SM00984">
    <property type="entry name" value="UDPG_MGDP_dh_C"/>
    <property type="match status" value="1"/>
</dbReference>
<dbReference type="GO" id="GO:0000271">
    <property type="term" value="P:polysaccharide biosynthetic process"/>
    <property type="evidence" value="ECO:0007669"/>
    <property type="project" value="InterPro"/>
</dbReference>
<dbReference type="Proteomes" id="UP000218702">
    <property type="component" value="Chromosome"/>
</dbReference>
<organism evidence="6 7">
    <name type="scientific">Dolichospermum compactum NIES-806</name>
    <dbReference type="NCBI Taxonomy" id="1973481"/>
    <lineage>
        <taxon>Bacteria</taxon>
        <taxon>Bacillati</taxon>
        <taxon>Cyanobacteriota</taxon>
        <taxon>Cyanophyceae</taxon>
        <taxon>Nostocales</taxon>
        <taxon>Aphanizomenonaceae</taxon>
        <taxon>Dolichospermum</taxon>
        <taxon>Dolichospermum compactum</taxon>
    </lineage>
</organism>
<dbReference type="PIRSF" id="PIRSF500136">
    <property type="entry name" value="UDP_ManNAc_DH"/>
    <property type="match status" value="1"/>
</dbReference>
<comment type="similarity">
    <text evidence="1 4">Belongs to the UDP-glucose/GDP-mannose dehydrogenase family.</text>
</comment>
<proteinExistence type="inferred from homology"/>
<evidence type="ECO:0000256" key="4">
    <source>
        <dbReference type="PIRNR" id="PIRNR000124"/>
    </source>
</evidence>
<name>A0A1Z4V5Y8_9CYAN</name>
<dbReference type="PANTHER" id="PTHR43491">
    <property type="entry name" value="UDP-N-ACETYL-D-MANNOSAMINE DEHYDROGENASE"/>
    <property type="match status" value="1"/>
</dbReference>
<dbReference type="Pfam" id="PF03721">
    <property type="entry name" value="UDPG_MGDP_dh_N"/>
    <property type="match status" value="1"/>
</dbReference>
<dbReference type="SUPFAM" id="SSF48179">
    <property type="entry name" value="6-phosphogluconate dehydrogenase C-terminal domain-like"/>
    <property type="match status" value="1"/>
</dbReference>
<dbReference type="InterPro" id="IPR017476">
    <property type="entry name" value="UDP-Glc/GDP-Man"/>
</dbReference>
<dbReference type="InterPro" id="IPR008927">
    <property type="entry name" value="6-PGluconate_DH-like_C_sf"/>
</dbReference>
<dbReference type="GO" id="GO:0016628">
    <property type="term" value="F:oxidoreductase activity, acting on the CH-CH group of donors, NAD or NADP as acceptor"/>
    <property type="evidence" value="ECO:0007669"/>
    <property type="project" value="InterPro"/>
</dbReference>
<dbReference type="PANTHER" id="PTHR43491:SF2">
    <property type="entry name" value="UDP-N-ACETYL-D-MANNOSAMINE DEHYDROGENASE"/>
    <property type="match status" value="1"/>
</dbReference>